<evidence type="ECO:0000313" key="2">
    <source>
        <dbReference type="Proteomes" id="UP000287519"/>
    </source>
</evidence>
<comment type="caution">
    <text evidence="1">The sequence shown here is derived from an EMBL/GenBank/DDBJ whole genome shotgun (WGS) entry which is preliminary data.</text>
</comment>
<name>A0A402CGK9_RHOWR</name>
<sequence length="104" mass="10861">MTIIRGIITDVGGSSDPESTTGTIVIRAHHPRLNAGGTAMVGTDPATLQVTSGEVNPELVDVDPGLASIVINVGGWHQVFPYATIPPVEGEIDLWEILKHLVGA</sequence>
<proteinExistence type="predicted"/>
<dbReference type="EMBL" id="BHYM01000061">
    <property type="protein sequence ID" value="GCE42766.1"/>
    <property type="molecule type" value="Genomic_DNA"/>
</dbReference>
<accession>A0A402CGK9</accession>
<protein>
    <submittedName>
        <fullName evidence="1">Uncharacterized protein</fullName>
    </submittedName>
</protein>
<keyword evidence="2" id="KW-1185">Reference proteome</keyword>
<gene>
    <name evidence="1" type="ORF">Rhow_006895</name>
</gene>
<dbReference type="RefSeq" id="WP_124394636.1">
    <property type="nucleotide sequence ID" value="NZ_BHYM01000061.1"/>
</dbReference>
<organism evidence="1 2">
    <name type="scientific">Rhodococcus wratislaviensis</name>
    <name type="common">Tsukamurella wratislaviensis</name>
    <dbReference type="NCBI Taxonomy" id="44752"/>
    <lineage>
        <taxon>Bacteria</taxon>
        <taxon>Bacillati</taxon>
        <taxon>Actinomycetota</taxon>
        <taxon>Actinomycetes</taxon>
        <taxon>Mycobacteriales</taxon>
        <taxon>Nocardiaceae</taxon>
        <taxon>Rhodococcus</taxon>
    </lineage>
</organism>
<evidence type="ECO:0000313" key="1">
    <source>
        <dbReference type="EMBL" id="GCE42766.1"/>
    </source>
</evidence>
<dbReference type="AlphaFoldDB" id="A0A402CGK9"/>
<dbReference type="Proteomes" id="UP000287519">
    <property type="component" value="Unassembled WGS sequence"/>
</dbReference>
<reference evidence="1 2" key="1">
    <citation type="submission" date="2018-11" db="EMBL/GenBank/DDBJ databases">
        <title>Microbial catabolism of amino acid.</title>
        <authorList>
            <person name="Hibi M."/>
            <person name="Ogawa J."/>
        </authorList>
    </citation>
    <scope>NUCLEOTIDE SEQUENCE [LARGE SCALE GENOMIC DNA]</scope>
    <source>
        <strain evidence="1 2">C31-06</strain>
    </source>
</reference>
<dbReference type="OrthoDB" id="9800780at2"/>